<keyword evidence="2 4" id="KW-0238">DNA-binding</keyword>
<dbReference type="PROSITE" id="PS50977">
    <property type="entry name" value="HTH_TETR_2"/>
    <property type="match status" value="1"/>
</dbReference>
<evidence type="ECO:0000256" key="1">
    <source>
        <dbReference type="ARBA" id="ARBA00023015"/>
    </source>
</evidence>
<feature type="domain" description="HTH tetR-type" evidence="5">
    <location>
        <begin position="10"/>
        <end position="70"/>
    </location>
</feature>
<organism evidence="6 7">
    <name type="scientific">Candidatus Viadribacter manganicus</name>
    <dbReference type="NCBI Taxonomy" id="1759059"/>
    <lineage>
        <taxon>Bacteria</taxon>
        <taxon>Pseudomonadati</taxon>
        <taxon>Pseudomonadota</taxon>
        <taxon>Alphaproteobacteria</taxon>
        <taxon>Hyphomonadales</taxon>
        <taxon>Hyphomonadaceae</taxon>
        <taxon>Candidatus Viadribacter</taxon>
    </lineage>
</organism>
<dbReference type="GO" id="GO:0000976">
    <property type="term" value="F:transcription cis-regulatory region binding"/>
    <property type="evidence" value="ECO:0007669"/>
    <property type="project" value="TreeGrafter"/>
</dbReference>
<dbReference type="PRINTS" id="PR00455">
    <property type="entry name" value="HTHTETR"/>
</dbReference>
<dbReference type="SUPFAM" id="SSF46689">
    <property type="entry name" value="Homeodomain-like"/>
    <property type="match status" value="1"/>
</dbReference>
<keyword evidence="7" id="KW-1185">Reference proteome</keyword>
<keyword evidence="3" id="KW-0804">Transcription</keyword>
<sequence length="203" mass="22699">MPKRDVAYMQGQRDQIAQAALECLIEKGVPDTSLRDVCKRAGVSIGALYVHFPTKDDLILAACALDIDDYEFEPVPETWAEFEAASIKMFKYLRTPRQMRRMRLAFQFVADLTVAHESPSGVSENYQVRLASLRTVLQRLHANREITLPLGLEATAVSLFNFFIGTNYVSVVDRKTQPSAAVRGMLTAMALIAGRDSSRRQGE</sequence>
<dbReference type="OrthoDB" id="9811084at2"/>
<dbReference type="PANTHER" id="PTHR30055:SF234">
    <property type="entry name" value="HTH-TYPE TRANSCRIPTIONAL REGULATOR BETI"/>
    <property type="match status" value="1"/>
</dbReference>
<dbReference type="KEGG" id="cbot:ATE48_18675"/>
<dbReference type="InParanoid" id="A0A1B1AMJ5"/>
<dbReference type="Proteomes" id="UP000092498">
    <property type="component" value="Chromosome"/>
</dbReference>
<dbReference type="AlphaFoldDB" id="A0A1B1AMJ5"/>
<evidence type="ECO:0000313" key="7">
    <source>
        <dbReference type="Proteomes" id="UP000092498"/>
    </source>
</evidence>
<gene>
    <name evidence="6" type="ORF">ATE48_18675</name>
</gene>
<evidence type="ECO:0000256" key="4">
    <source>
        <dbReference type="PROSITE-ProRule" id="PRU00335"/>
    </source>
</evidence>
<dbReference type="EMBL" id="CP013244">
    <property type="protein sequence ID" value="ANP47776.1"/>
    <property type="molecule type" value="Genomic_DNA"/>
</dbReference>
<dbReference type="PANTHER" id="PTHR30055">
    <property type="entry name" value="HTH-TYPE TRANSCRIPTIONAL REGULATOR RUTR"/>
    <property type="match status" value="1"/>
</dbReference>
<evidence type="ECO:0000259" key="5">
    <source>
        <dbReference type="PROSITE" id="PS50977"/>
    </source>
</evidence>
<dbReference type="InterPro" id="IPR023772">
    <property type="entry name" value="DNA-bd_HTH_TetR-type_CS"/>
</dbReference>
<dbReference type="Gene3D" id="1.10.357.10">
    <property type="entry name" value="Tetracycline Repressor, domain 2"/>
    <property type="match status" value="1"/>
</dbReference>
<evidence type="ECO:0000256" key="3">
    <source>
        <dbReference type="ARBA" id="ARBA00023163"/>
    </source>
</evidence>
<accession>A0A1B1AMJ5</accession>
<keyword evidence="1" id="KW-0805">Transcription regulation</keyword>
<feature type="DNA-binding region" description="H-T-H motif" evidence="4">
    <location>
        <begin position="33"/>
        <end position="52"/>
    </location>
</feature>
<dbReference type="Pfam" id="PF00440">
    <property type="entry name" value="TetR_N"/>
    <property type="match status" value="1"/>
</dbReference>
<dbReference type="STRING" id="1759059.ATE48_18675"/>
<reference evidence="6 7" key="1">
    <citation type="submission" date="2015-11" db="EMBL/GenBank/DDBJ databases">
        <title>Whole-Genome Sequence of Candidatus Oderbacter manganicum from the National Park Lower Oder Valley, Germany.</title>
        <authorList>
            <person name="Braun B."/>
            <person name="Liere K."/>
            <person name="Szewzyk U."/>
        </authorList>
    </citation>
    <scope>NUCLEOTIDE SEQUENCE [LARGE SCALE GENOMIC DNA]</scope>
    <source>
        <strain evidence="6 7">OTSz_A_272</strain>
    </source>
</reference>
<dbReference type="GO" id="GO:0003700">
    <property type="term" value="F:DNA-binding transcription factor activity"/>
    <property type="evidence" value="ECO:0007669"/>
    <property type="project" value="TreeGrafter"/>
</dbReference>
<evidence type="ECO:0000313" key="6">
    <source>
        <dbReference type="EMBL" id="ANP47776.1"/>
    </source>
</evidence>
<protein>
    <recommendedName>
        <fullName evidence="5">HTH tetR-type domain-containing protein</fullName>
    </recommendedName>
</protein>
<dbReference type="InterPro" id="IPR001647">
    <property type="entry name" value="HTH_TetR"/>
</dbReference>
<dbReference type="RefSeq" id="WP_066774217.1">
    <property type="nucleotide sequence ID" value="NZ_CP013244.1"/>
</dbReference>
<proteinExistence type="predicted"/>
<name>A0A1B1AMJ5_9PROT</name>
<evidence type="ECO:0000256" key="2">
    <source>
        <dbReference type="ARBA" id="ARBA00023125"/>
    </source>
</evidence>
<dbReference type="InterPro" id="IPR050109">
    <property type="entry name" value="HTH-type_TetR-like_transc_reg"/>
</dbReference>
<dbReference type="PROSITE" id="PS01081">
    <property type="entry name" value="HTH_TETR_1"/>
    <property type="match status" value="1"/>
</dbReference>
<dbReference type="InterPro" id="IPR009057">
    <property type="entry name" value="Homeodomain-like_sf"/>
</dbReference>